<organism evidence="1 2">
    <name type="scientific">[Actinomadura] parvosata subsp. kistnae</name>
    <dbReference type="NCBI Taxonomy" id="1909395"/>
    <lineage>
        <taxon>Bacteria</taxon>
        <taxon>Bacillati</taxon>
        <taxon>Actinomycetota</taxon>
        <taxon>Actinomycetes</taxon>
        <taxon>Streptosporangiales</taxon>
        <taxon>Streptosporangiaceae</taxon>
        <taxon>Nonomuraea</taxon>
    </lineage>
</organism>
<proteinExistence type="predicted"/>
<accession>A0A1V0A4G2</accession>
<name>A0A1V0A4G2_9ACTN</name>
<evidence type="ECO:0000313" key="1">
    <source>
        <dbReference type="EMBL" id="AQZ65097.1"/>
    </source>
</evidence>
<dbReference type="KEGG" id="noa:BKM31_29895"/>
<reference evidence="2" key="1">
    <citation type="journal article" date="2017" name="Med. Chem. Commun.">
        <title>Nonomuraea sp. ATCC 55076 harbours the largest actinomycete chromosome to date and the kistamicin biosynthetic gene cluster.</title>
        <authorList>
            <person name="Nazari B."/>
            <person name="Forneris C.C."/>
            <person name="Gibson M.I."/>
            <person name="Moon K."/>
            <person name="Schramma K.R."/>
            <person name="Seyedsayamdost M.R."/>
        </authorList>
    </citation>
    <scope>NUCLEOTIDE SEQUENCE [LARGE SCALE GENOMIC DNA]</scope>
    <source>
        <strain evidence="2">ATCC 55076</strain>
    </source>
</reference>
<dbReference type="STRING" id="1909395.BKM31_29895"/>
<sequence>MAAIEAAGGHRWHLLSRDTLDDRYEFLSARRQVLESALTGLADRAPHVEVQRGVGVSGLLTRDSGTGGAPLVHGVTTDCGERLEAGLVVDAGGGGSPVGAMLGDLQHVTDTALPPDAGFDFYTRYFRSPDGTLPPRPAWPLEHYDSVSTLALPSDNGAWSLTLVVSRRDWVMRSLYEEHVWDRTAALFPALTEWVGYGRPVTGVLATAGPGTRRRSVVRGGRPSVTGLVSVGDAWGTTNPEFCQGLSMALIQAELLCEAVRAERDPARLVLAYESAAQEALGPFYATSRFWEQNRLAEIYAAIRGRRFHGGPDWTAVMAMEAAKLADPDVLTAISDIGSMLAAPVEAMSRPEVVSKALSLAAGSPAPAPTRATLLSTLSR</sequence>
<protein>
    <recommendedName>
        <fullName evidence="3">FAD-binding domain-containing protein</fullName>
    </recommendedName>
</protein>
<keyword evidence="2" id="KW-1185">Reference proteome</keyword>
<evidence type="ECO:0000313" key="2">
    <source>
        <dbReference type="Proteomes" id="UP000190797"/>
    </source>
</evidence>
<dbReference type="SUPFAM" id="SSF51905">
    <property type="entry name" value="FAD/NAD(P)-binding domain"/>
    <property type="match status" value="1"/>
</dbReference>
<dbReference type="EMBL" id="CP017717">
    <property type="protein sequence ID" value="AQZ65097.1"/>
    <property type="molecule type" value="Genomic_DNA"/>
</dbReference>
<evidence type="ECO:0008006" key="3">
    <source>
        <dbReference type="Google" id="ProtNLM"/>
    </source>
</evidence>
<dbReference type="InterPro" id="IPR036188">
    <property type="entry name" value="FAD/NAD-bd_sf"/>
</dbReference>
<dbReference type="Gene3D" id="3.50.50.60">
    <property type="entry name" value="FAD/NAD(P)-binding domain"/>
    <property type="match status" value="1"/>
</dbReference>
<dbReference type="AlphaFoldDB" id="A0A1V0A4G2"/>
<gene>
    <name evidence="1" type="ORF">BKM31_29895</name>
</gene>
<dbReference type="Proteomes" id="UP000190797">
    <property type="component" value="Chromosome"/>
</dbReference>